<comment type="caution">
    <text evidence="1">The sequence shown here is derived from an EMBL/GenBank/DDBJ whole genome shotgun (WGS) entry which is preliminary data.</text>
</comment>
<dbReference type="SUPFAM" id="SSF81301">
    <property type="entry name" value="Nucleotidyltransferase"/>
    <property type="match status" value="1"/>
</dbReference>
<accession>A0A432VRI8</accession>
<dbReference type="OrthoDB" id="7842083at2"/>
<dbReference type="Proteomes" id="UP000288212">
    <property type="component" value="Unassembled WGS sequence"/>
</dbReference>
<dbReference type="RefSeq" id="WP_126793709.1">
    <property type="nucleotide sequence ID" value="NZ_PIPI01000007.1"/>
</dbReference>
<protein>
    <recommendedName>
        <fullName evidence="3">Polymerase nucleotidyl transferase domain-containing protein</fullName>
    </recommendedName>
</protein>
<evidence type="ECO:0000313" key="1">
    <source>
        <dbReference type="EMBL" id="RUO18932.1"/>
    </source>
</evidence>
<evidence type="ECO:0000313" key="2">
    <source>
        <dbReference type="Proteomes" id="UP000288212"/>
    </source>
</evidence>
<dbReference type="AlphaFoldDB" id="A0A432VRI8"/>
<dbReference type="InterPro" id="IPR043519">
    <property type="entry name" value="NT_sf"/>
</dbReference>
<name>A0A432VRI8_9GAMM</name>
<evidence type="ECO:0008006" key="3">
    <source>
        <dbReference type="Google" id="ProtNLM"/>
    </source>
</evidence>
<organism evidence="1 2">
    <name type="scientific">Aliidiomarina haloalkalitolerans</name>
    <dbReference type="NCBI Taxonomy" id="859059"/>
    <lineage>
        <taxon>Bacteria</taxon>
        <taxon>Pseudomonadati</taxon>
        <taxon>Pseudomonadota</taxon>
        <taxon>Gammaproteobacteria</taxon>
        <taxon>Alteromonadales</taxon>
        <taxon>Idiomarinaceae</taxon>
        <taxon>Aliidiomarina</taxon>
    </lineage>
</organism>
<keyword evidence="2" id="KW-1185">Reference proteome</keyword>
<reference evidence="1 2" key="1">
    <citation type="journal article" date="2011" name="Front. Microbiol.">
        <title>Genomic signatures of strain selection and enhancement in Bacillus atrophaeus var. globigii, a historical biowarfare simulant.</title>
        <authorList>
            <person name="Gibbons H.S."/>
            <person name="Broomall S.M."/>
            <person name="McNew L.A."/>
            <person name="Daligault H."/>
            <person name="Chapman C."/>
            <person name="Bruce D."/>
            <person name="Karavis M."/>
            <person name="Krepps M."/>
            <person name="McGregor P.A."/>
            <person name="Hong C."/>
            <person name="Park K.H."/>
            <person name="Akmal A."/>
            <person name="Feldman A."/>
            <person name="Lin J.S."/>
            <person name="Chang W.E."/>
            <person name="Higgs B.W."/>
            <person name="Demirev P."/>
            <person name="Lindquist J."/>
            <person name="Liem A."/>
            <person name="Fochler E."/>
            <person name="Read T.D."/>
            <person name="Tapia R."/>
            <person name="Johnson S."/>
            <person name="Bishop-Lilly K.A."/>
            <person name="Detter C."/>
            <person name="Han C."/>
            <person name="Sozhamannan S."/>
            <person name="Rosenzweig C.N."/>
            <person name="Skowronski E.W."/>
        </authorList>
    </citation>
    <scope>NUCLEOTIDE SEQUENCE [LARGE SCALE GENOMIC DNA]</scope>
    <source>
        <strain evidence="1 2">AK5</strain>
    </source>
</reference>
<proteinExistence type="predicted"/>
<sequence>MEEQPILEPGIHDFELSEIGNHFLKDFVGSETRAPLIANLQTYVKYLSGLGASIELWIDGSFTTNKLNPNDIDLVVFSPETELDALPPEKQKMFQALTDRASVKQHFGLDVLFCVAEDHDMRSYWRGWYGFDRNERPKGIARVMVVA</sequence>
<dbReference type="Pfam" id="PF22014">
    <property type="entry name" value="DUF6932"/>
    <property type="match status" value="1"/>
</dbReference>
<dbReference type="InterPro" id="IPR053860">
    <property type="entry name" value="DUF6932"/>
</dbReference>
<gene>
    <name evidence="1" type="ORF">CWE06_10080</name>
</gene>
<dbReference type="EMBL" id="PIPI01000007">
    <property type="protein sequence ID" value="RUO18932.1"/>
    <property type="molecule type" value="Genomic_DNA"/>
</dbReference>